<sequence>MRISVCAINVGLLVLFFGGWCGVAAQEGVGNERVVLVSGPGFYVEPGVTYRLTKDIHSDHSGLFLGKDVTLDLNGFTVYYADGGYNNLLNGGFEQGITGWGLSSAPGAKVVNTKDVHVFVGEKLMSLKAGDEIVSSYMELPVADRSYYAMCGVTGYYYEDMKGDMNNEMRVSVFVEDEQGKSIRCLTEYADSAALSCPTINQSPRLGGGFVMAHLQGLPAGKYRVRVRAETDCLVDEIDIRPAFDVGVGIVGRVERYGHYGHLFEGRFGAFFDHAKVFSADASTSGMKQVTGEGTVTIRNGRIKNAAVGVLSAGVQSTADDVRLVLEQVEFESAGISTVAVEGLYGSIRHCKFDIQSPFVINRHGNQFMAVNLRGERPSEVSYSTFYGGQGCLTVKGIKSVIHDNLFVNRQTVTNHYSLSPSGDSTRVFNNRFEPEIGSGIGIYRRKGVEVYNNFFRITAAPPSCEYNLDYSTNGIRISDYGAKTGDPKGAIGNKIYGNTFEIIGKAFPEYPNYVPLATAIFYSASAGGNEVFDNDISVVLEDSTSNTQAYAFYIGNANEGLLYDNRIRANATPIWVATVYDGASNIDLSRNRISRITDSVPDFASVRLGYQYGSRPATSISFRSTQVDGMPFRIAREGSAETSYRVLWTLELELVSSKRKKIKTRLVEMFDRKGQRVFSGVAKDGKVLTELLACAVNNEIKEVFSPFRVRVGKKERLVELDKDTKVVFSLD</sequence>
<reference evidence="2 3" key="1">
    <citation type="submission" date="2018-02" db="EMBL/GenBank/DDBJ databases">
        <title>Sphingobacterium KA21.</title>
        <authorList>
            <person name="Vasarhelyi B.M."/>
            <person name="Deshmukh S."/>
            <person name="Balint B."/>
            <person name="Kukolya J."/>
        </authorList>
    </citation>
    <scope>NUCLEOTIDE SEQUENCE [LARGE SCALE GENOMIC DNA]</scope>
    <source>
        <strain evidence="2 3">Ka21</strain>
    </source>
</reference>
<dbReference type="EMBL" id="PSKQ01000027">
    <property type="protein sequence ID" value="MBE8723260.1"/>
    <property type="molecule type" value="Genomic_DNA"/>
</dbReference>
<dbReference type="InterPro" id="IPR039448">
    <property type="entry name" value="Beta_helix"/>
</dbReference>
<organism evidence="2 3">
    <name type="scientific">Sphingobacterium pedocola</name>
    <dbReference type="NCBI Taxonomy" id="2082722"/>
    <lineage>
        <taxon>Bacteria</taxon>
        <taxon>Pseudomonadati</taxon>
        <taxon>Bacteroidota</taxon>
        <taxon>Sphingobacteriia</taxon>
        <taxon>Sphingobacteriales</taxon>
        <taxon>Sphingobacteriaceae</taxon>
        <taxon>Sphingobacterium</taxon>
    </lineage>
</organism>
<gene>
    <name evidence="2" type="ORF">C4F40_21285</name>
</gene>
<dbReference type="SUPFAM" id="SSF51126">
    <property type="entry name" value="Pectin lyase-like"/>
    <property type="match status" value="1"/>
</dbReference>
<dbReference type="Pfam" id="PF13229">
    <property type="entry name" value="Beta_helix"/>
    <property type="match status" value="1"/>
</dbReference>
<dbReference type="Proteomes" id="UP000618319">
    <property type="component" value="Unassembled WGS sequence"/>
</dbReference>
<evidence type="ECO:0000259" key="1">
    <source>
        <dbReference type="Pfam" id="PF13229"/>
    </source>
</evidence>
<keyword evidence="3" id="KW-1185">Reference proteome</keyword>
<protein>
    <recommendedName>
        <fullName evidence="1">Right handed beta helix domain-containing protein</fullName>
    </recommendedName>
</protein>
<accession>A0ABR9TD21</accession>
<evidence type="ECO:0000313" key="3">
    <source>
        <dbReference type="Proteomes" id="UP000618319"/>
    </source>
</evidence>
<name>A0ABR9TD21_9SPHI</name>
<dbReference type="InterPro" id="IPR011050">
    <property type="entry name" value="Pectin_lyase_fold/virulence"/>
</dbReference>
<proteinExistence type="predicted"/>
<evidence type="ECO:0000313" key="2">
    <source>
        <dbReference type="EMBL" id="MBE8723260.1"/>
    </source>
</evidence>
<comment type="caution">
    <text evidence="2">The sequence shown here is derived from an EMBL/GenBank/DDBJ whole genome shotgun (WGS) entry which is preliminary data.</text>
</comment>
<feature type="domain" description="Right handed beta helix" evidence="1">
    <location>
        <begin position="290"/>
        <end position="456"/>
    </location>
</feature>
<dbReference type="RefSeq" id="WP_196941393.1">
    <property type="nucleotide sequence ID" value="NZ_MU158693.1"/>
</dbReference>